<keyword evidence="6" id="KW-0418">Kinase</keyword>
<dbReference type="Gene3D" id="3.40.930.10">
    <property type="entry name" value="Mannitol-specific EII, Chain A"/>
    <property type="match status" value="1"/>
</dbReference>
<reference evidence="8 9" key="1">
    <citation type="journal article" date="2019" name="Int. J. Syst. Evol. Microbiol.">
        <title>The Global Catalogue of Microorganisms (GCM) 10K type strain sequencing project: providing services to taxonomists for standard genome sequencing and annotation.</title>
        <authorList>
            <consortium name="The Broad Institute Genomics Platform"/>
            <consortium name="The Broad Institute Genome Sequencing Center for Infectious Disease"/>
            <person name="Wu L."/>
            <person name="Ma J."/>
        </authorList>
    </citation>
    <scope>NUCLEOTIDE SEQUENCE [LARGE SCALE GENOMIC DNA]</scope>
    <source>
        <strain evidence="8 9">JCM 1407</strain>
    </source>
</reference>
<evidence type="ECO:0000256" key="3">
    <source>
        <dbReference type="ARBA" id="ARBA00022490"/>
    </source>
</evidence>
<sequence length="143" mass="16146">MSMIDLKRIELSVDCKNPEEAIKMAGKLLLYDDFIKESYIKGAIENFRKNGAYFVIAPGIAIPHSRPEDGVNKTGISLVVLKNPLEFGNKINDPVKIIIFLATKGNDEHVKYISRLARIFGEEENISIILNAKLKKEIIQIFE</sequence>
<proteinExistence type="predicted"/>
<keyword evidence="5" id="KW-0598">Phosphotransferase system</keyword>
<dbReference type="InterPro" id="IPR051351">
    <property type="entry name" value="Ascorbate-PTS_EIIA_comp"/>
</dbReference>
<keyword evidence="8" id="KW-0762">Sugar transport</keyword>
<accession>A0ABN1J9B4</accession>
<keyword evidence="9" id="KW-1185">Reference proteome</keyword>
<evidence type="ECO:0000256" key="6">
    <source>
        <dbReference type="ARBA" id="ARBA00022777"/>
    </source>
</evidence>
<keyword evidence="4" id="KW-0808">Transferase</keyword>
<protein>
    <submittedName>
        <fullName evidence="8">PTS sugar transporter subunit IIA</fullName>
    </submittedName>
</protein>
<comment type="subcellular location">
    <subcellularLocation>
        <location evidence="1">Cytoplasm</location>
    </subcellularLocation>
</comment>
<gene>
    <name evidence="8" type="ORF">GCM10008906_02540</name>
</gene>
<evidence type="ECO:0000259" key="7">
    <source>
        <dbReference type="PROSITE" id="PS51094"/>
    </source>
</evidence>
<dbReference type="PROSITE" id="PS51094">
    <property type="entry name" value="PTS_EIIA_TYPE_2"/>
    <property type="match status" value="1"/>
</dbReference>
<feature type="domain" description="PTS EIIA type-2" evidence="7">
    <location>
        <begin position="2"/>
        <end position="143"/>
    </location>
</feature>
<dbReference type="EMBL" id="BAAACG010000001">
    <property type="protein sequence ID" value="GAA0732645.1"/>
    <property type="molecule type" value="Genomic_DNA"/>
</dbReference>
<name>A0ABN1J9B4_9CLOT</name>
<evidence type="ECO:0000256" key="2">
    <source>
        <dbReference type="ARBA" id="ARBA00022448"/>
    </source>
</evidence>
<dbReference type="InterPro" id="IPR002178">
    <property type="entry name" value="PTS_EIIA_type-2_dom"/>
</dbReference>
<dbReference type="RefSeq" id="WP_343758033.1">
    <property type="nucleotide sequence ID" value="NZ_BAAACG010000001.1"/>
</dbReference>
<keyword evidence="3" id="KW-0963">Cytoplasm</keyword>
<dbReference type="CDD" id="cd00211">
    <property type="entry name" value="PTS_IIA_fru"/>
    <property type="match status" value="1"/>
</dbReference>
<evidence type="ECO:0000256" key="5">
    <source>
        <dbReference type="ARBA" id="ARBA00022683"/>
    </source>
</evidence>
<evidence type="ECO:0000256" key="4">
    <source>
        <dbReference type="ARBA" id="ARBA00022679"/>
    </source>
</evidence>
<organism evidence="8 9">
    <name type="scientific">Clostridium oceanicum</name>
    <dbReference type="NCBI Taxonomy" id="1543"/>
    <lineage>
        <taxon>Bacteria</taxon>
        <taxon>Bacillati</taxon>
        <taxon>Bacillota</taxon>
        <taxon>Clostridia</taxon>
        <taxon>Eubacteriales</taxon>
        <taxon>Clostridiaceae</taxon>
        <taxon>Clostridium</taxon>
    </lineage>
</organism>
<dbReference type="PANTHER" id="PTHR36203:SF5">
    <property type="entry name" value="PTS SYSTEM, EIIA COMPONENT"/>
    <property type="match status" value="1"/>
</dbReference>
<dbReference type="PANTHER" id="PTHR36203">
    <property type="entry name" value="ASCORBATE-SPECIFIC PTS SYSTEM EIIA COMPONENT"/>
    <property type="match status" value="1"/>
</dbReference>
<evidence type="ECO:0000313" key="8">
    <source>
        <dbReference type="EMBL" id="GAA0732645.1"/>
    </source>
</evidence>
<keyword evidence="2" id="KW-0813">Transport</keyword>
<dbReference type="Proteomes" id="UP001501510">
    <property type="component" value="Unassembled WGS sequence"/>
</dbReference>
<dbReference type="Pfam" id="PF00359">
    <property type="entry name" value="PTS_EIIA_2"/>
    <property type="match status" value="1"/>
</dbReference>
<dbReference type="InterPro" id="IPR016152">
    <property type="entry name" value="PTrfase/Anion_transptr"/>
</dbReference>
<dbReference type="SUPFAM" id="SSF55804">
    <property type="entry name" value="Phoshotransferase/anion transport protein"/>
    <property type="match status" value="1"/>
</dbReference>
<comment type="caution">
    <text evidence="8">The sequence shown here is derived from an EMBL/GenBank/DDBJ whole genome shotgun (WGS) entry which is preliminary data.</text>
</comment>
<evidence type="ECO:0000313" key="9">
    <source>
        <dbReference type="Proteomes" id="UP001501510"/>
    </source>
</evidence>
<evidence type="ECO:0000256" key="1">
    <source>
        <dbReference type="ARBA" id="ARBA00004496"/>
    </source>
</evidence>